<protein>
    <submittedName>
        <fullName evidence="1">Uncharacterized protein</fullName>
    </submittedName>
</protein>
<organism evidence="1 2">
    <name type="scientific">Sphingomonas aquatilis</name>
    <dbReference type="NCBI Taxonomy" id="93063"/>
    <lineage>
        <taxon>Bacteria</taxon>
        <taxon>Pseudomonadati</taxon>
        <taxon>Pseudomonadota</taxon>
        <taxon>Alphaproteobacteria</taxon>
        <taxon>Sphingomonadales</taxon>
        <taxon>Sphingomonadaceae</taxon>
        <taxon>Sphingomonas</taxon>
    </lineage>
</organism>
<evidence type="ECO:0000313" key="2">
    <source>
        <dbReference type="Proteomes" id="UP000528945"/>
    </source>
</evidence>
<comment type="caution">
    <text evidence="1">The sequence shown here is derived from an EMBL/GenBank/DDBJ whole genome shotgun (WGS) entry which is preliminary data.</text>
</comment>
<reference evidence="1 2" key="1">
    <citation type="submission" date="2020-08" db="EMBL/GenBank/DDBJ databases">
        <title>Genomic Encyclopedia of Type Strains, Phase IV (KMG-IV): sequencing the most valuable type-strain genomes for metagenomic binning, comparative biology and taxonomic classification.</title>
        <authorList>
            <person name="Goeker M."/>
        </authorList>
    </citation>
    <scope>NUCLEOTIDE SEQUENCE [LARGE SCALE GENOMIC DNA]</scope>
    <source>
        <strain evidence="1 2">DSM 15581</strain>
    </source>
</reference>
<accession>A0AAW3TNQ3</accession>
<proteinExistence type="predicted"/>
<name>A0AAW3TNQ3_9SPHN</name>
<dbReference type="RefSeq" id="WP_147036071.1">
    <property type="nucleotide sequence ID" value="NZ_JACIDB010000002.1"/>
</dbReference>
<dbReference type="AlphaFoldDB" id="A0AAW3TNQ3"/>
<sequence length="68" mass="7709">MATMTEQKSLADRYEAMAKESGLVDVKFLVSNLAETTNEEVCREVNAMYAALERNEFKVLDFGDRTIN</sequence>
<keyword evidence="2" id="KW-1185">Reference proteome</keyword>
<gene>
    <name evidence="1" type="ORF">GGR47_001513</name>
</gene>
<dbReference type="EMBL" id="JACIDB010000002">
    <property type="protein sequence ID" value="MBB3875278.1"/>
    <property type="molecule type" value="Genomic_DNA"/>
</dbReference>
<dbReference type="Proteomes" id="UP000528945">
    <property type="component" value="Unassembled WGS sequence"/>
</dbReference>
<evidence type="ECO:0000313" key="1">
    <source>
        <dbReference type="EMBL" id="MBB3875278.1"/>
    </source>
</evidence>